<feature type="transmembrane region" description="Helical" evidence="9">
    <location>
        <begin position="151"/>
        <end position="177"/>
    </location>
</feature>
<organism evidence="12 13">
    <name type="scientific">Ottowia cancrivicina</name>
    <dbReference type="NCBI Taxonomy" id="3040346"/>
    <lineage>
        <taxon>Bacteria</taxon>
        <taxon>Pseudomonadati</taxon>
        <taxon>Pseudomonadota</taxon>
        <taxon>Betaproteobacteria</taxon>
        <taxon>Burkholderiales</taxon>
        <taxon>Comamonadaceae</taxon>
        <taxon>Ottowia</taxon>
    </lineage>
</organism>
<evidence type="ECO:0000256" key="8">
    <source>
        <dbReference type="ARBA" id="ARBA00023136"/>
    </source>
</evidence>
<protein>
    <submittedName>
        <fullName evidence="12">ABC transporter ATP-binding protein/permease</fullName>
    </submittedName>
</protein>
<dbReference type="GO" id="GO:0005886">
    <property type="term" value="C:plasma membrane"/>
    <property type="evidence" value="ECO:0007669"/>
    <property type="project" value="UniProtKB-SubCell"/>
</dbReference>
<reference evidence="12 13" key="1">
    <citation type="submission" date="2023-04" db="EMBL/GenBank/DDBJ databases">
        <title>Ottowia paracancer sp. nov., isolated from human stomach.</title>
        <authorList>
            <person name="Song Y."/>
        </authorList>
    </citation>
    <scope>NUCLEOTIDE SEQUENCE [LARGE SCALE GENOMIC DNA]</scope>
    <source>
        <strain evidence="12 13">10c7w1</strain>
    </source>
</reference>
<keyword evidence="3" id="KW-1003">Cell membrane</keyword>
<dbReference type="InterPro" id="IPR003593">
    <property type="entry name" value="AAA+_ATPase"/>
</dbReference>
<proteinExistence type="predicted"/>
<comment type="caution">
    <text evidence="12">The sequence shown here is derived from an EMBL/GenBank/DDBJ whole genome shotgun (WGS) entry which is preliminary data.</text>
</comment>
<dbReference type="CDD" id="cd03223">
    <property type="entry name" value="ABCD_peroxisomal_ALDP"/>
    <property type="match status" value="1"/>
</dbReference>
<evidence type="ECO:0000256" key="4">
    <source>
        <dbReference type="ARBA" id="ARBA00022692"/>
    </source>
</evidence>
<dbReference type="PANTHER" id="PTHR11384">
    <property type="entry name" value="ATP-BINDING CASSETTE, SUB-FAMILY D MEMBER"/>
    <property type="match status" value="1"/>
</dbReference>
<keyword evidence="8 9" id="KW-0472">Membrane</keyword>
<evidence type="ECO:0000313" key="13">
    <source>
        <dbReference type="Proteomes" id="UP001237156"/>
    </source>
</evidence>
<dbReference type="Pfam" id="PF00005">
    <property type="entry name" value="ABC_tran"/>
    <property type="match status" value="1"/>
</dbReference>
<dbReference type="PROSITE" id="PS50929">
    <property type="entry name" value="ABC_TM1F"/>
    <property type="match status" value="1"/>
</dbReference>
<accession>A0AAW6RIW5</accession>
<dbReference type="InterPro" id="IPR027417">
    <property type="entry name" value="P-loop_NTPase"/>
</dbReference>
<dbReference type="SUPFAM" id="SSF52540">
    <property type="entry name" value="P-loop containing nucleoside triphosphate hydrolases"/>
    <property type="match status" value="1"/>
</dbReference>
<feature type="domain" description="ABC transporter" evidence="10">
    <location>
        <begin position="380"/>
        <end position="597"/>
    </location>
</feature>
<evidence type="ECO:0000256" key="7">
    <source>
        <dbReference type="ARBA" id="ARBA00022989"/>
    </source>
</evidence>
<keyword evidence="7 9" id="KW-1133">Transmembrane helix</keyword>
<comment type="subcellular location">
    <subcellularLocation>
        <location evidence="1">Cell membrane</location>
        <topology evidence="1">Multi-pass membrane protein</topology>
    </subcellularLocation>
</comment>
<evidence type="ECO:0000256" key="3">
    <source>
        <dbReference type="ARBA" id="ARBA00022475"/>
    </source>
</evidence>
<gene>
    <name evidence="12" type="ORF">QB898_01760</name>
</gene>
<dbReference type="GO" id="GO:0016887">
    <property type="term" value="F:ATP hydrolysis activity"/>
    <property type="evidence" value="ECO:0007669"/>
    <property type="project" value="InterPro"/>
</dbReference>
<evidence type="ECO:0000256" key="9">
    <source>
        <dbReference type="SAM" id="Phobius"/>
    </source>
</evidence>
<dbReference type="GO" id="GO:0140359">
    <property type="term" value="F:ABC-type transporter activity"/>
    <property type="evidence" value="ECO:0007669"/>
    <property type="project" value="InterPro"/>
</dbReference>
<feature type="transmembrane region" description="Helical" evidence="9">
    <location>
        <begin position="197"/>
        <end position="213"/>
    </location>
</feature>
<evidence type="ECO:0000256" key="5">
    <source>
        <dbReference type="ARBA" id="ARBA00022741"/>
    </source>
</evidence>
<dbReference type="SUPFAM" id="SSF90123">
    <property type="entry name" value="ABC transporter transmembrane region"/>
    <property type="match status" value="1"/>
</dbReference>
<dbReference type="SMART" id="SM00382">
    <property type="entry name" value="AAA"/>
    <property type="match status" value="1"/>
</dbReference>
<evidence type="ECO:0000313" key="12">
    <source>
        <dbReference type="EMBL" id="MDG9698456.1"/>
    </source>
</evidence>
<feature type="domain" description="ABC transmembrane type-1" evidence="11">
    <location>
        <begin position="47"/>
        <end position="341"/>
    </location>
</feature>
<evidence type="ECO:0000256" key="6">
    <source>
        <dbReference type="ARBA" id="ARBA00022840"/>
    </source>
</evidence>
<dbReference type="Gene3D" id="3.40.50.300">
    <property type="entry name" value="P-loop containing nucleotide triphosphate hydrolases"/>
    <property type="match status" value="1"/>
</dbReference>
<evidence type="ECO:0000256" key="1">
    <source>
        <dbReference type="ARBA" id="ARBA00004651"/>
    </source>
</evidence>
<keyword evidence="2" id="KW-0813">Transport</keyword>
<keyword evidence="4 9" id="KW-0812">Transmembrane</keyword>
<dbReference type="Gene3D" id="1.20.1560.10">
    <property type="entry name" value="ABC transporter type 1, transmembrane domain"/>
    <property type="match status" value="1"/>
</dbReference>
<dbReference type="AlphaFoldDB" id="A0AAW6RIW5"/>
<dbReference type="GO" id="GO:0005524">
    <property type="term" value="F:ATP binding"/>
    <property type="evidence" value="ECO:0007669"/>
    <property type="project" value="UniProtKB-KW"/>
</dbReference>
<dbReference type="PANTHER" id="PTHR11384:SF59">
    <property type="entry name" value="LYSOSOMAL COBALAMIN TRANSPORTER ABCD4"/>
    <property type="match status" value="1"/>
</dbReference>
<dbReference type="InterPro" id="IPR003439">
    <property type="entry name" value="ABC_transporter-like_ATP-bd"/>
</dbReference>
<keyword evidence="6 12" id="KW-0067">ATP-binding</keyword>
<name>A0AAW6RIW5_9BURK</name>
<sequence length="597" mass="65895">MSAPASRAGAWPIIRAYWVSPDSGPGWRLLAAVIALDLALVWRAARITYWQKDFYDALQQLNEAAFWPQLAALAALALTGLVLNTARTWLAQSLEMRWRAWMTEEHLRRWLAGNAFWRLERDQGDQGEGGGHRGGGLENADQRMAEDLRMVASGTLTLGLGLISNFVSLFTFSAIVWGLSGALAITLGGQTLQVPGYMLWVAFIYALGGSWAIEKIGGRMVQIDYRQQQAEADFRAALLRIRESAEQIALYGGESAERARLSARFAAVRRNWRDIMNYTKRITIADNAYTEVGALVPYMLQGPRLFKGIITLGDLTQLIQSFMRVRVALSWFIYKYKDLALLRSALARLAEFDAALQAASGATASAPRITRQRGPAASGYALQGVQALGPGGRPLTPVVNWRIAPGERWMLRGPSGAGKSTLLRALAGLWTHGHGHIATPPGTAEAPETAETPKTATAPGAAAAPRAETLFVPQQSYLPAGTLRACLAYPALETAFSDDECQAALRWACLPALTHRLHESAHWARQLSPGEQQRLAFARIWLHRPRWLFLDEATSALDEETEERLYARLTRDLPGLTLVSIAHRSSLRRFHEHEMQL</sequence>
<keyword evidence="5" id="KW-0547">Nucleotide-binding</keyword>
<dbReference type="RefSeq" id="WP_279523553.1">
    <property type="nucleotide sequence ID" value="NZ_JARVII010000002.1"/>
</dbReference>
<dbReference type="Pfam" id="PF06472">
    <property type="entry name" value="ABC_membrane_2"/>
    <property type="match status" value="1"/>
</dbReference>
<dbReference type="InterPro" id="IPR011527">
    <property type="entry name" value="ABC1_TM_dom"/>
</dbReference>
<dbReference type="PROSITE" id="PS50893">
    <property type="entry name" value="ABC_TRANSPORTER_2"/>
    <property type="match status" value="1"/>
</dbReference>
<evidence type="ECO:0000259" key="10">
    <source>
        <dbReference type="PROSITE" id="PS50893"/>
    </source>
</evidence>
<evidence type="ECO:0000259" key="11">
    <source>
        <dbReference type="PROSITE" id="PS50929"/>
    </source>
</evidence>
<dbReference type="Proteomes" id="UP001237156">
    <property type="component" value="Unassembled WGS sequence"/>
</dbReference>
<keyword evidence="13" id="KW-1185">Reference proteome</keyword>
<dbReference type="InterPro" id="IPR050835">
    <property type="entry name" value="ABC_transporter_sub-D"/>
</dbReference>
<dbReference type="InterPro" id="IPR036640">
    <property type="entry name" value="ABC1_TM_sf"/>
</dbReference>
<dbReference type="InterPro" id="IPR017871">
    <property type="entry name" value="ABC_transporter-like_CS"/>
</dbReference>
<evidence type="ECO:0000256" key="2">
    <source>
        <dbReference type="ARBA" id="ARBA00022448"/>
    </source>
</evidence>
<dbReference type="PROSITE" id="PS00211">
    <property type="entry name" value="ABC_TRANSPORTER_1"/>
    <property type="match status" value="1"/>
</dbReference>
<dbReference type="EMBL" id="JARVII010000002">
    <property type="protein sequence ID" value="MDG9698456.1"/>
    <property type="molecule type" value="Genomic_DNA"/>
</dbReference>
<feature type="transmembrane region" description="Helical" evidence="9">
    <location>
        <begin position="65"/>
        <end position="90"/>
    </location>
</feature>